<dbReference type="Gene3D" id="1.50.10.100">
    <property type="entry name" value="Chondroitin AC/alginate lyase"/>
    <property type="match status" value="1"/>
</dbReference>
<dbReference type="InterPro" id="IPR008929">
    <property type="entry name" value="Chondroitin_lyas"/>
</dbReference>
<reference evidence="3 4" key="1">
    <citation type="submission" date="2017-02" db="EMBL/GenBank/DDBJ databases">
        <authorList>
            <person name="Peterson S.W."/>
        </authorList>
    </citation>
    <scope>NUCLEOTIDE SEQUENCE [LARGE SCALE GENOMIC DNA]</scope>
    <source>
        <strain evidence="3 4">USBA 369</strain>
    </source>
</reference>
<protein>
    <submittedName>
        <fullName evidence="3">Uncharacterized conserved protein, heparinase superfamily</fullName>
    </submittedName>
</protein>
<evidence type="ECO:0000259" key="2">
    <source>
        <dbReference type="Pfam" id="PF07940"/>
    </source>
</evidence>
<gene>
    <name evidence="3" type="ORF">SAMN05428963_11954</name>
</gene>
<dbReference type="Gene3D" id="2.70.98.70">
    <property type="match status" value="1"/>
</dbReference>
<dbReference type="Pfam" id="PF07940">
    <property type="entry name" value="Hepar_II_III_C"/>
    <property type="match status" value="1"/>
</dbReference>
<feature type="domain" description="Heparinase II/III-like C-terminal" evidence="2">
    <location>
        <begin position="317"/>
        <end position="551"/>
    </location>
</feature>
<dbReference type="Proteomes" id="UP000190135">
    <property type="component" value="Unassembled WGS sequence"/>
</dbReference>
<keyword evidence="4" id="KW-1185">Reference proteome</keyword>
<proteinExistence type="predicted"/>
<name>A0A1T4T4U2_9HYPH</name>
<dbReference type="GO" id="GO:0030313">
    <property type="term" value="C:cell envelope"/>
    <property type="evidence" value="ECO:0007669"/>
    <property type="project" value="UniProtKB-SubCell"/>
</dbReference>
<evidence type="ECO:0000313" key="4">
    <source>
        <dbReference type="Proteomes" id="UP000190135"/>
    </source>
</evidence>
<sequence>MARVAAELAEKSLLATLVMKEVWRRTRRGFTSGSLSRWPHFGPGADRLLASPRDLRHGERAEGEAIYGRRFTFAGHSVEAAAISPFQVIAPSRAWALQLHSFEWLRHLAELGGELASINSRALISDWLSLGGALPRVAADPEVTARRMFVWLGHAPLILHGADTPFRRRFIKSLSRQGRHLRRTAGETADGLARLKVRIALTVAALCLPGLGGRIKADLRDLGAELDRQVFADGGHISRNPASIVELLTDLVPLRQLLIARGEPVPRSLFGAIDRMLPALRFFSHGDGRLALFNGTGFVPNAALATLLAHDESLGEPIGHARQSGYARLAAGGTVVIADVGTPPPVTVSGDAHAGTLAFELSSGAGRIVVNCGCPPESGAGWRSLARSSAAHSTLVIGDRSSSRFATSEALTRFLGAPILEGPSRIEVTREDRAEGQRLTAVHDGYQAPFGLLQERSILVSHDGASVLGLDQVYSVNGRRPRSETPPAAIRFHLCPGVVIQKAPSGGLRLSLRGETWRFSADVEPDVEDSIFFADPSSPRPSFQIVLNFDPLTRSEVAWRFTRERSL</sequence>
<dbReference type="GO" id="GO:0016829">
    <property type="term" value="F:lyase activity"/>
    <property type="evidence" value="ECO:0007669"/>
    <property type="project" value="InterPro"/>
</dbReference>
<dbReference type="AlphaFoldDB" id="A0A1T4T4U2"/>
<accession>A0A1T4T4U2</accession>
<evidence type="ECO:0000313" key="3">
    <source>
        <dbReference type="EMBL" id="SKA35524.1"/>
    </source>
</evidence>
<dbReference type="OrthoDB" id="9787373at2"/>
<dbReference type="STRING" id="1365950.SAMN05428963_11954"/>
<dbReference type="EMBL" id="FUXL01000019">
    <property type="protein sequence ID" value="SKA35524.1"/>
    <property type="molecule type" value="Genomic_DNA"/>
</dbReference>
<comment type="subcellular location">
    <subcellularLocation>
        <location evidence="1">Cell envelope</location>
    </subcellularLocation>
</comment>
<dbReference type="InterPro" id="IPR012480">
    <property type="entry name" value="Hepar_II_III_C"/>
</dbReference>
<organism evidence="3 4">
    <name type="scientific">Consotaella salsifontis</name>
    <dbReference type="NCBI Taxonomy" id="1365950"/>
    <lineage>
        <taxon>Bacteria</taxon>
        <taxon>Pseudomonadati</taxon>
        <taxon>Pseudomonadota</taxon>
        <taxon>Alphaproteobacteria</taxon>
        <taxon>Hyphomicrobiales</taxon>
        <taxon>Aurantimonadaceae</taxon>
        <taxon>Consotaella</taxon>
    </lineage>
</organism>
<evidence type="ECO:0000256" key="1">
    <source>
        <dbReference type="ARBA" id="ARBA00004196"/>
    </source>
</evidence>